<feature type="compositionally biased region" description="Low complexity" evidence="1">
    <location>
        <begin position="93"/>
        <end position="108"/>
    </location>
</feature>
<sequence length="775" mass="87466">MSTKKSSNMDIDTEYWSIDSSDDHSSSPSELSPVDQISTSETSTSDNSSSSSSTLSSHSQIKPTDNFASDAYEVILENGEVLSIPLGLNSTDSIPSSPPSLVESSELQSHGDSDSTHSSPVDGLLQPSQTTNKPRINLDDDITINIFDGWIQDLKDPKELNTKASDLNSNAPSVDPAQPEENPDYIIMNLDMATMNKLRRQLQHRERPKPPPIPAFRSQLQFEVPEYRHPYKPGEKELDDIVPDIDTVDNWIRELHGQKPKADPPILPSSSRIESDSIAPDLDTIDSRIYELQGPNNSLLSPSQFQIEPDYTALDIHQDTIDSWIRALQEPDTSEVLPEFPDASLPWNASSVPLRSDGPQIELEDIIPDILNNWEEFCQHSNYTSASLYQSWIGLSNIIPNNIKGLFHDQPECSNNQPSELESSPDTLISDSFSSVTLGLPSPSTDLSPLPLDIDISDFLVPPLSPLTLCPSDPPTPRIPSPHLSNFGIDHSSPVFWELGNLPVPEDWPWKPIEYIYNHRSPTKSANALLQRTITSAKLIYGHNIPDENSFARELTRFLSSWQKSPPKVPRSWGSRFALRAYQGLIRLTPKIVYMLRHIHSDFKMFGKKMGEIRTMELKVGLTPQQQFDYDRRLLQKAIDVRLGYEFFEAQFVMDCNFMEAQPVEREPSEGKLEPNTEKPRNTDLQKGGSKKEDPEAEQLRGKQLEKEQAEQERTQEEKGREEQGREGHARDKQIEVFFYKLDHEKNSQTINDVNPVSLKRRKGLVNCDSSWLPK</sequence>
<comment type="caution">
    <text evidence="2">The sequence shown here is derived from an EMBL/GenBank/DDBJ whole genome shotgun (WGS) entry which is preliminary data.</text>
</comment>
<feature type="region of interest" description="Disordered" evidence="1">
    <location>
        <begin position="1"/>
        <end position="63"/>
    </location>
</feature>
<gene>
    <name evidence="2" type="ORF">TWF506_004604</name>
</gene>
<feature type="region of interest" description="Disordered" evidence="1">
    <location>
        <begin position="663"/>
        <end position="733"/>
    </location>
</feature>
<organism evidence="2 3">
    <name type="scientific">Arthrobotrys conoides</name>
    <dbReference type="NCBI Taxonomy" id="74498"/>
    <lineage>
        <taxon>Eukaryota</taxon>
        <taxon>Fungi</taxon>
        <taxon>Dikarya</taxon>
        <taxon>Ascomycota</taxon>
        <taxon>Pezizomycotina</taxon>
        <taxon>Orbiliomycetes</taxon>
        <taxon>Orbiliales</taxon>
        <taxon>Orbiliaceae</taxon>
        <taxon>Arthrobotrys</taxon>
    </lineage>
</organism>
<feature type="compositionally biased region" description="Low complexity" evidence="1">
    <location>
        <begin position="26"/>
        <end position="59"/>
    </location>
</feature>
<accession>A0AAN8MZZ5</accession>
<keyword evidence="3" id="KW-1185">Reference proteome</keyword>
<evidence type="ECO:0000313" key="3">
    <source>
        <dbReference type="Proteomes" id="UP001307849"/>
    </source>
</evidence>
<feature type="compositionally biased region" description="Polar residues" evidence="1">
    <location>
        <begin position="162"/>
        <end position="172"/>
    </location>
</feature>
<dbReference type="Proteomes" id="UP001307849">
    <property type="component" value="Unassembled WGS sequence"/>
</dbReference>
<evidence type="ECO:0000256" key="1">
    <source>
        <dbReference type="SAM" id="MobiDB-lite"/>
    </source>
</evidence>
<feature type="region of interest" description="Disordered" evidence="1">
    <location>
        <begin position="161"/>
        <end position="182"/>
    </location>
</feature>
<reference evidence="2 3" key="1">
    <citation type="submission" date="2019-10" db="EMBL/GenBank/DDBJ databases">
        <authorList>
            <person name="Palmer J.M."/>
        </authorList>
    </citation>
    <scope>NUCLEOTIDE SEQUENCE [LARGE SCALE GENOMIC DNA]</scope>
    <source>
        <strain evidence="2 3">TWF506</strain>
    </source>
</reference>
<name>A0AAN8MZZ5_9PEZI</name>
<dbReference type="EMBL" id="JAVHJM010000015">
    <property type="protein sequence ID" value="KAK6497129.1"/>
    <property type="molecule type" value="Genomic_DNA"/>
</dbReference>
<dbReference type="AlphaFoldDB" id="A0AAN8MZZ5"/>
<evidence type="ECO:0000313" key="2">
    <source>
        <dbReference type="EMBL" id="KAK6497129.1"/>
    </source>
</evidence>
<protein>
    <submittedName>
        <fullName evidence="2">Uncharacterized protein</fullName>
    </submittedName>
</protein>
<feature type="region of interest" description="Disordered" evidence="1">
    <location>
        <begin position="93"/>
        <end position="136"/>
    </location>
</feature>
<feature type="compositionally biased region" description="Polar residues" evidence="1">
    <location>
        <begin position="1"/>
        <end position="10"/>
    </location>
</feature>
<proteinExistence type="predicted"/>